<sequence>MRASNVTVRRRLFTALIISTIIFSALILRLAYVQLWIGQDLADKAEDSWRRDIPFAPKRGEIQDRNGLPLTYNVSTPSVMAIPVQLKDARVIAAKLAEILQGNEDEIFKQMTKKARINEIKPTGRKITIEKAQEIRNLKLSGIVVAEDNKRFYPFGTLAAHVLGFTNAYNQGLTGAEAKFNKYLNGVPGSISYMADAAGRQLQGTTDEYVKPKDGLNLQLTIDSHLQSVLERELDQAMVQYQAQNVLAIMMDPNNGEILAMGSRPTYEPGNYNNYSSETYNRNLPIWKTYEPGSTFKIITLAAALEEKKVDLKNEQFFDPGFIEVGGARLRCWKRGGHGSETMLQVVENSCNPGFVVMGQRLGKEKLFDYISKFGFGKKTGIDLGGEENGIMFKPSQVGPVELATTAFGQGVSVTPIQQVTAVSAAINGGRLFKPHVSKSFTNPESGEIINVVEPELVRNVISEDTSKQVREALESVVAKGTGRNAFIDGYRVGGKTGTAQKVINGRYSPDEHIVSFIGFAPADNPKLVVYAAVDDPKGIQFGGLIAAPLVKNMMADALRYMKVEPNKQQLDKDYRYGETPVVEVPNLVGASVEDILEDLNMNFRLAKSGNGKYVISQAPKAGTRVDQGSTIRIFLSNSEPPQ</sequence>
<accession>A0A6G3ZUK1</accession>
<dbReference type="SUPFAM" id="SSF56601">
    <property type="entry name" value="beta-lactamase/transpeptidase-like"/>
    <property type="match status" value="1"/>
</dbReference>
<dbReference type="SMART" id="SM00740">
    <property type="entry name" value="PASTA"/>
    <property type="match status" value="1"/>
</dbReference>
<evidence type="ECO:0000259" key="5">
    <source>
        <dbReference type="PROSITE" id="PS51178"/>
    </source>
</evidence>
<dbReference type="AlphaFoldDB" id="A0A6G3ZUK1"/>
<evidence type="ECO:0000313" key="6">
    <source>
        <dbReference type="EMBL" id="NEW05269.1"/>
    </source>
</evidence>
<dbReference type="InterPro" id="IPR005543">
    <property type="entry name" value="PASTA_dom"/>
</dbReference>
<evidence type="ECO:0000256" key="4">
    <source>
        <dbReference type="SAM" id="Phobius"/>
    </source>
</evidence>
<keyword evidence="4" id="KW-1133">Transmembrane helix</keyword>
<dbReference type="Gene3D" id="3.40.710.10">
    <property type="entry name" value="DD-peptidase/beta-lactamase superfamily"/>
    <property type="match status" value="1"/>
</dbReference>
<dbReference type="PANTHER" id="PTHR30627">
    <property type="entry name" value="PEPTIDOGLYCAN D,D-TRANSPEPTIDASE"/>
    <property type="match status" value="1"/>
</dbReference>
<protein>
    <submittedName>
        <fullName evidence="6">Stage V sporulation protein D</fullName>
    </submittedName>
</protein>
<evidence type="ECO:0000256" key="2">
    <source>
        <dbReference type="ARBA" id="ARBA00007171"/>
    </source>
</evidence>
<dbReference type="InterPro" id="IPR005311">
    <property type="entry name" value="PBP_dimer"/>
</dbReference>
<dbReference type="InterPro" id="IPR036138">
    <property type="entry name" value="PBP_dimer_sf"/>
</dbReference>
<evidence type="ECO:0000256" key="3">
    <source>
        <dbReference type="ARBA" id="ARBA00023136"/>
    </source>
</evidence>
<dbReference type="SUPFAM" id="SSF54184">
    <property type="entry name" value="Penicillin-binding protein 2x (pbp-2x), c-terminal domain"/>
    <property type="match status" value="1"/>
</dbReference>
<dbReference type="CDD" id="cd06573">
    <property type="entry name" value="PASTA"/>
    <property type="match status" value="1"/>
</dbReference>
<dbReference type="NCBIfam" id="TIGR02214">
    <property type="entry name" value="spoVD_pbp"/>
    <property type="match status" value="1"/>
</dbReference>
<dbReference type="Pfam" id="PF00905">
    <property type="entry name" value="Transpeptidase"/>
    <property type="match status" value="1"/>
</dbReference>
<evidence type="ECO:0000256" key="1">
    <source>
        <dbReference type="ARBA" id="ARBA00004370"/>
    </source>
</evidence>
<comment type="subcellular location">
    <subcellularLocation>
        <location evidence="1">Membrane</location>
    </subcellularLocation>
</comment>
<dbReference type="Gene3D" id="3.30.10.20">
    <property type="match status" value="1"/>
</dbReference>
<dbReference type="EMBL" id="JAAIKC010000001">
    <property type="protein sequence ID" value="NEW05269.1"/>
    <property type="molecule type" value="Genomic_DNA"/>
</dbReference>
<proteinExistence type="inferred from homology"/>
<reference evidence="6" key="1">
    <citation type="submission" date="2020-02" db="EMBL/GenBank/DDBJ databases">
        <authorList>
            <person name="Shen X.-R."/>
            <person name="Zhang Y.-X."/>
        </authorList>
    </citation>
    <scope>NUCLEOTIDE SEQUENCE</scope>
    <source>
        <strain evidence="6">SYP-B3998</strain>
    </source>
</reference>
<comment type="caution">
    <text evidence="6">The sequence shown here is derived from an EMBL/GenBank/DDBJ whole genome shotgun (WGS) entry which is preliminary data.</text>
</comment>
<name>A0A6G3ZUK1_9BACL</name>
<dbReference type="PANTHER" id="PTHR30627:SF1">
    <property type="entry name" value="PEPTIDOGLYCAN D,D-TRANSPEPTIDASE FTSI"/>
    <property type="match status" value="1"/>
</dbReference>
<dbReference type="InterPro" id="IPR012338">
    <property type="entry name" value="Beta-lactam/transpept-like"/>
</dbReference>
<dbReference type="GO" id="GO:0071555">
    <property type="term" value="P:cell wall organization"/>
    <property type="evidence" value="ECO:0007669"/>
    <property type="project" value="TreeGrafter"/>
</dbReference>
<dbReference type="GO" id="GO:0008658">
    <property type="term" value="F:penicillin binding"/>
    <property type="evidence" value="ECO:0007669"/>
    <property type="project" value="InterPro"/>
</dbReference>
<dbReference type="RefSeq" id="WP_163941720.1">
    <property type="nucleotide sequence ID" value="NZ_JAAIKC010000001.1"/>
</dbReference>
<feature type="transmembrane region" description="Helical" evidence="4">
    <location>
        <begin position="12"/>
        <end position="32"/>
    </location>
</feature>
<dbReference type="InterPro" id="IPR011927">
    <property type="entry name" value="SpoVD_pbp"/>
</dbReference>
<dbReference type="Gene3D" id="3.30.450.330">
    <property type="match status" value="1"/>
</dbReference>
<comment type="similarity">
    <text evidence="2">Belongs to the transpeptidase family.</text>
</comment>
<dbReference type="PROSITE" id="PS51178">
    <property type="entry name" value="PASTA"/>
    <property type="match status" value="1"/>
</dbReference>
<organism evidence="6">
    <name type="scientific">Paenibacillus sp. SYP-B3998</name>
    <dbReference type="NCBI Taxonomy" id="2678564"/>
    <lineage>
        <taxon>Bacteria</taxon>
        <taxon>Bacillati</taxon>
        <taxon>Bacillota</taxon>
        <taxon>Bacilli</taxon>
        <taxon>Bacillales</taxon>
        <taxon>Paenibacillaceae</taxon>
        <taxon>Paenibacillus</taxon>
    </lineage>
</organism>
<dbReference type="Pfam" id="PF03793">
    <property type="entry name" value="PASTA"/>
    <property type="match status" value="1"/>
</dbReference>
<dbReference type="SUPFAM" id="SSF56519">
    <property type="entry name" value="Penicillin binding protein dimerisation domain"/>
    <property type="match status" value="1"/>
</dbReference>
<dbReference type="GO" id="GO:0005886">
    <property type="term" value="C:plasma membrane"/>
    <property type="evidence" value="ECO:0007669"/>
    <property type="project" value="TreeGrafter"/>
</dbReference>
<dbReference type="Gene3D" id="3.90.1310.10">
    <property type="entry name" value="Penicillin-binding protein 2a (Domain 2)"/>
    <property type="match status" value="1"/>
</dbReference>
<keyword evidence="4" id="KW-0812">Transmembrane</keyword>
<dbReference type="InterPro" id="IPR050515">
    <property type="entry name" value="Beta-lactam/transpept"/>
</dbReference>
<gene>
    <name evidence="6" type="ORF">GK047_04440</name>
</gene>
<dbReference type="InterPro" id="IPR001460">
    <property type="entry name" value="PCN-bd_Tpept"/>
</dbReference>
<keyword evidence="3 4" id="KW-0472">Membrane</keyword>
<dbReference type="Pfam" id="PF03717">
    <property type="entry name" value="PBP_dimer"/>
    <property type="match status" value="1"/>
</dbReference>
<feature type="domain" description="PASTA" evidence="5">
    <location>
        <begin position="579"/>
        <end position="638"/>
    </location>
</feature>